<feature type="signal peptide" evidence="1">
    <location>
        <begin position="1"/>
        <end position="23"/>
    </location>
</feature>
<sequence length="126" mass="14418">MMLSYTLYLLLFLSIFPMPRLLTRPPTLSSLNLNDTSKRRWDSIHNLNELTSYMRPITTTISPACRASYMHPSVLRVPYETARIFPSTFSYSFPVHGSMQGRNLFAFTSTPPPAPPSTHLNLFSQF</sequence>
<reference evidence="3" key="1">
    <citation type="journal article" date="2018" name="Gigascience">
        <title>Genome assembly of the Pink Ipe (Handroanthus impetiginosus, Bignoniaceae), a highly valued, ecologically keystone Neotropical timber forest tree.</title>
        <authorList>
            <person name="Silva-Junior O.B."/>
            <person name="Grattapaglia D."/>
            <person name="Novaes E."/>
            <person name="Collevatti R.G."/>
        </authorList>
    </citation>
    <scope>NUCLEOTIDE SEQUENCE [LARGE SCALE GENOMIC DNA]</scope>
    <source>
        <strain evidence="3">cv. UFG-1</strain>
    </source>
</reference>
<keyword evidence="2" id="KW-0723">Serine/threonine-protein kinase</keyword>
<dbReference type="EC" id="2.7.11.1" evidence="2"/>
<evidence type="ECO:0000313" key="3">
    <source>
        <dbReference type="Proteomes" id="UP000231279"/>
    </source>
</evidence>
<dbReference type="EMBL" id="NKXS01000050">
    <property type="protein sequence ID" value="PIN26791.1"/>
    <property type="molecule type" value="Genomic_DNA"/>
</dbReference>
<keyword evidence="2" id="KW-0418">Kinase</keyword>
<organism evidence="2 3">
    <name type="scientific">Handroanthus impetiginosus</name>
    <dbReference type="NCBI Taxonomy" id="429701"/>
    <lineage>
        <taxon>Eukaryota</taxon>
        <taxon>Viridiplantae</taxon>
        <taxon>Streptophyta</taxon>
        <taxon>Embryophyta</taxon>
        <taxon>Tracheophyta</taxon>
        <taxon>Spermatophyta</taxon>
        <taxon>Magnoliopsida</taxon>
        <taxon>eudicotyledons</taxon>
        <taxon>Gunneridae</taxon>
        <taxon>Pentapetalae</taxon>
        <taxon>asterids</taxon>
        <taxon>lamiids</taxon>
        <taxon>Lamiales</taxon>
        <taxon>Bignoniaceae</taxon>
        <taxon>Crescentiina</taxon>
        <taxon>Tabebuia alliance</taxon>
        <taxon>Handroanthus</taxon>
    </lineage>
</organism>
<evidence type="ECO:0000313" key="2">
    <source>
        <dbReference type="EMBL" id="PIN26791.1"/>
    </source>
</evidence>
<accession>A0A2G9IAL1</accession>
<feature type="chain" id="PRO_5013755540" evidence="1">
    <location>
        <begin position="24"/>
        <end position="126"/>
    </location>
</feature>
<keyword evidence="2" id="KW-0808">Transferase</keyword>
<comment type="caution">
    <text evidence="2">The sequence shown here is derived from an EMBL/GenBank/DDBJ whole genome shotgun (WGS) entry which is preliminary data.</text>
</comment>
<proteinExistence type="predicted"/>
<dbReference type="GO" id="GO:0004674">
    <property type="term" value="F:protein serine/threonine kinase activity"/>
    <property type="evidence" value="ECO:0007669"/>
    <property type="project" value="UniProtKB-KW"/>
</dbReference>
<keyword evidence="1" id="KW-0732">Signal</keyword>
<keyword evidence="3" id="KW-1185">Reference proteome</keyword>
<protein>
    <submittedName>
        <fullName evidence="2">Non-specific serine/threonine protein kinase</fullName>
        <ecNumber evidence="2">2.7.11.1</ecNumber>
    </submittedName>
</protein>
<dbReference type="AlphaFoldDB" id="A0A2G9IAL1"/>
<gene>
    <name evidence="2" type="ORF">CDL12_00456</name>
</gene>
<evidence type="ECO:0000256" key="1">
    <source>
        <dbReference type="SAM" id="SignalP"/>
    </source>
</evidence>
<name>A0A2G9IAL1_9LAMI</name>
<dbReference type="Proteomes" id="UP000231279">
    <property type="component" value="Unassembled WGS sequence"/>
</dbReference>